<accession>A0A9N8VB09</accession>
<evidence type="ECO:0000313" key="11">
    <source>
        <dbReference type="Proteomes" id="UP000789570"/>
    </source>
</evidence>
<dbReference type="InterPro" id="IPR000796">
    <property type="entry name" value="Asp_trans"/>
</dbReference>
<comment type="cofactor">
    <cofactor evidence="1">
        <name>pyridoxal 5'-phosphate</name>
        <dbReference type="ChEBI" id="CHEBI:597326"/>
    </cofactor>
</comment>
<dbReference type="SUPFAM" id="SSF53383">
    <property type="entry name" value="PLP-dependent transferases"/>
    <property type="match status" value="1"/>
</dbReference>
<dbReference type="EMBL" id="CAJVPQ010000111">
    <property type="protein sequence ID" value="CAG8446746.1"/>
    <property type="molecule type" value="Genomic_DNA"/>
</dbReference>
<dbReference type="InterPro" id="IPR004839">
    <property type="entry name" value="Aminotransferase_I/II_large"/>
</dbReference>
<proteinExistence type="inferred from homology"/>
<dbReference type="EC" id="2.6.1.1" evidence="8"/>
<evidence type="ECO:0000256" key="3">
    <source>
        <dbReference type="ARBA" id="ARBA00011738"/>
    </source>
</evidence>
<evidence type="ECO:0000256" key="8">
    <source>
        <dbReference type="RuleBase" id="RU000480"/>
    </source>
</evidence>
<evidence type="ECO:0000256" key="7">
    <source>
        <dbReference type="ARBA" id="ARBA00049185"/>
    </source>
</evidence>
<dbReference type="NCBIfam" id="NF006719">
    <property type="entry name" value="PRK09257.1"/>
    <property type="match status" value="1"/>
</dbReference>
<name>A0A9N8VB09_9GLOM</name>
<dbReference type="OrthoDB" id="6752799at2759"/>
<comment type="catalytic activity">
    <reaction evidence="7 8">
        <text>L-aspartate + 2-oxoglutarate = oxaloacetate + L-glutamate</text>
        <dbReference type="Rhea" id="RHEA:21824"/>
        <dbReference type="ChEBI" id="CHEBI:16452"/>
        <dbReference type="ChEBI" id="CHEBI:16810"/>
        <dbReference type="ChEBI" id="CHEBI:29985"/>
        <dbReference type="ChEBI" id="CHEBI:29991"/>
        <dbReference type="EC" id="2.6.1.1"/>
    </reaction>
</comment>
<protein>
    <recommendedName>
        <fullName evidence="8">Aspartate aminotransferase</fullName>
        <ecNumber evidence="8">2.6.1.1</ecNumber>
    </recommendedName>
</protein>
<feature type="domain" description="Aminotransferase class I/classII large" evidence="9">
    <location>
        <begin position="49"/>
        <end position="417"/>
    </location>
</feature>
<dbReference type="InterPro" id="IPR015421">
    <property type="entry name" value="PyrdxlP-dep_Trfase_major"/>
</dbReference>
<dbReference type="GO" id="GO:0030170">
    <property type="term" value="F:pyridoxal phosphate binding"/>
    <property type="evidence" value="ECO:0007669"/>
    <property type="project" value="InterPro"/>
</dbReference>
<comment type="caution">
    <text evidence="10">The sequence shown here is derived from an EMBL/GenBank/DDBJ whole genome shotgun (WGS) entry which is preliminary data.</text>
</comment>
<dbReference type="InterPro" id="IPR004838">
    <property type="entry name" value="NHTrfase_class1_PyrdxlP-BS"/>
</dbReference>
<dbReference type="Gene3D" id="3.40.640.10">
    <property type="entry name" value="Type I PLP-dependent aspartate aminotransferase-like (Major domain)"/>
    <property type="match status" value="1"/>
</dbReference>
<reference evidence="10" key="1">
    <citation type="submission" date="2021-06" db="EMBL/GenBank/DDBJ databases">
        <authorList>
            <person name="Kallberg Y."/>
            <person name="Tangrot J."/>
            <person name="Rosling A."/>
        </authorList>
    </citation>
    <scope>NUCLEOTIDE SEQUENCE</scope>
    <source>
        <strain evidence="10">UK204</strain>
    </source>
</reference>
<dbReference type="FunFam" id="3.40.640.10:FF:000026">
    <property type="entry name" value="Aspartate aminotransferase"/>
    <property type="match status" value="1"/>
</dbReference>
<evidence type="ECO:0000256" key="5">
    <source>
        <dbReference type="ARBA" id="ARBA00022679"/>
    </source>
</evidence>
<dbReference type="CDD" id="cd00609">
    <property type="entry name" value="AAT_like"/>
    <property type="match status" value="1"/>
</dbReference>
<organism evidence="10 11">
    <name type="scientific">Funneliformis caledonium</name>
    <dbReference type="NCBI Taxonomy" id="1117310"/>
    <lineage>
        <taxon>Eukaryota</taxon>
        <taxon>Fungi</taxon>
        <taxon>Fungi incertae sedis</taxon>
        <taxon>Mucoromycota</taxon>
        <taxon>Glomeromycotina</taxon>
        <taxon>Glomeromycetes</taxon>
        <taxon>Glomerales</taxon>
        <taxon>Glomeraceae</taxon>
        <taxon>Funneliformis</taxon>
    </lineage>
</organism>
<dbReference type="FunFam" id="3.90.1150.10:FF:000001">
    <property type="entry name" value="Aspartate aminotransferase"/>
    <property type="match status" value="1"/>
</dbReference>
<dbReference type="PANTHER" id="PTHR11879">
    <property type="entry name" value="ASPARTATE AMINOTRANSFERASE"/>
    <property type="match status" value="1"/>
</dbReference>
<sequence>MLSSRTTRLSVKSVVPFRAFLTSWAHVPQGPPDAILGVTDAFKKDQHPKKMNLGVGAYRDDRGKPCVLNAVRKAEEMILKDKLDKEYLPITGLASFTKEAALLAYGKDSEPLGEGRIAVTQSISGTGALRIGGTFLNRFYQHNKKIFVPTPTWGNHHAVFRDSGLEVGQYRYYDKLTNGLDFNGFVEDIQNAPKNSIFLLHACAHNPTGVDPTPQQWDQLSKIIKERNHFTFFDMAYQGFASGDTDRDAYAIRKFVSDGHRLCLSQSFAKNMGLYAERVGSFSIISDNPKEKAAIDSQLKILIRPMYSNPPVNGSRIASYVLSNPELNKEWLGEVKTMADRIITMRDKLKKHLVQDFESKHNWNHITDQIGMFCYTGLKPEQVERLTNDFHVYLTKDGRISIAGISSHNVKYLAEAIHEVTK</sequence>
<comment type="similarity">
    <text evidence="2">Belongs to the class-I pyridoxal-phosphate-dependent aminotransferase family.</text>
</comment>
<keyword evidence="11" id="KW-1185">Reference proteome</keyword>
<dbReference type="InterPro" id="IPR015422">
    <property type="entry name" value="PyrdxlP-dep_Trfase_small"/>
</dbReference>
<evidence type="ECO:0000259" key="9">
    <source>
        <dbReference type="Pfam" id="PF00155"/>
    </source>
</evidence>
<evidence type="ECO:0000313" key="10">
    <source>
        <dbReference type="EMBL" id="CAG8446746.1"/>
    </source>
</evidence>
<dbReference type="AlphaFoldDB" id="A0A9N8VB09"/>
<keyword evidence="6" id="KW-0663">Pyridoxal phosphate</keyword>
<dbReference type="PROSITE" id="PS00105">
    <property type="entry name" value="AA_TRANSFER_CLASS_1"/>
    <property type="match status" value="1"/>
</dbReference>
<dbReference type="GO" id="GO:0005739">
    <property type="term" value="C:mitochondrion"/>
    <property type="evidence" value="ECO:0007669"/>
    <property type="project" value="TreeGrafter"/>
</dbReference>
<evidence type="ECO:0000256" key="6">
    <source>
        <dbReference type="ARBA" id="ARBA00022898"/>
    </source>
</evidence>
<dbReference type="Pfam" id="PF00155">
    <property type="entry name" value="Aminotran_1_2"/>
    <property type="match status" value="1"/>
</dbReference>
<comment type="miscellaneous">
    <text evidence="8">In eukaryotes there are cytoplasmic, mitochondrial and chloroplastic isozymes.</text>
</comment>
<evidence type="ECO:0000256" key="2">
    <source>
        <dbReference type="ARBA" id="ARBA00007441"/>
    </source>
</evidence>
<dbReference type="PRINTS" id="PR00799">
    <property type="entry name" value="TRANSAMINASE"/>
</dbReference>
<keyword evidence="4 8" id="KW-0032">Aminotransferase</keyword>
<gene>
    <name evidence="10" type="ORF">FCALED_LOCUS952</name>
</gene>
<dbReference type="Proteomes" id="UP000789570">
    <property type="component" value="Unassembled WGS sequence"/>
</dbReference>
<dbReference type="GO" id="GO:0004069">
    <property type="term" value="F:L-aspartate:2-oxoglutarate aminotransferase activity"/>
    <property type="evidence" value="ECO:0007669"/>
    <property type="project" value="UniProtKB-EC"/>
</dbReference>
<dbReference type="GO" id="GO:0006533">
    <property type="term" value="P:L-aspartate catabolic process"/>
    <property type="evidence" value="ECO:0007669"/>
    <property type="project" value="TreeGrafter"/>
</dbReference>
<dbReference type="PANTHER" id="PTHR11879:SF22">
    <property type="entry name" value="ASPARTATE AMINOTRANSFERASE, MITOCHONDRIAL"/>
    <property type="match status" value="1"/>
</dbReference>
<evidence type="ECO:0000256" key="1">
    <source>
        <dbReference type="ARBA" id="ARBA00001933"/>
    </source>
</evidence>
<dbReference type="InterPro" id="IPR015424">
    <property type="entry name" value="PyrdxlP-dep_Trfase"/>
</dbReference>
<dbReference type="Gene3D" id="3.90.1150.10">
    <property type="entry name" value="Aspartate Aminotransferase, domain 1"/>
    <property type="match status" value="1"/>
</dbReference>
<keyword evidence="5 8" id="KW-0808">Transferase</keyword>
<comment type="subunit">
    <text evidence="3 8">Homodimer.</text>
</comment>
<evidence type="ECO:0000256" key="4">
    <source>
        <dbReference type="ARBA" id="ARBA00022576"/>
    </source>
</evidence>